<dbReference type="Proteomes" id="UP000011087">
    <property type="component" value="Unassembled WGS sequence"/>
</dbReference>
<gene>
    <name evidence="2" type="ORF">GUITHDRAFT_145016</name>
</gene>
<dbReference type="PaxDb" id="55529-EKX37459"/>
<evidence type="ECO:0000313" key="3">
    <source>
        <dbReference type="EnsemblProtists" id="EKX37459"/>
    </source>
</evidence>
<dbReference type="GeneID" id="17294176"/>
<feature type="region of interest" description="Disordered" evidence="1">
    <location>
        <begin position="147"/>
        <end position="273"/>
    </location>
</feature>
<organism evidence="2">
    <name type="scientific">Guillardia theta (strain CCMP2712)</name>
    <name type="common">Cryptophyte</name>
    <dbReference type="NCBI Taxonomy" id="905079"/>
    <lineage>
        <taxon>Eukaryota</taxon>
        <taxon>Cryptophyceae</taxon>
        <taxon>Pyrenomonadales</taxon>
        <taxon>Geminigeraceae</taxon>
        <taxon>Guillardia</taxon>
    </lineage>
</organism>
<keyword evidence="4" id="KW-1185">Reference proteome</keyword>
<feature type="compositionally biased region" description="Low complexity" evidence="1">
    <location>
        <begin position="147"/>
        <end position="167"/>
    </location>
</feature>
<reference evidence="4" key="2">
    <citation type="submission" date="2012-11" db="EMBL/GenBank/DDBJ databases">
        <authorList>
            <person name="Kuo A."/>
            <person name="Curtis B.A."/>
            <person name="Tanifuji G."/>
            <person name="Burki F."/>
            <person name="Gruber A."/>
            <person name="Irimia M."/>
            <person name="Maruyama S."/>
            <person name="Arias M.C."/>
            <person name="Ball S.G."/>
            <person name="Gile G.H."/>
            <person name="Hirakawa Y."/>
            <person name="Hopkins J.F."/>
            <person name="Rensing S.A."/>
            <person name="Schmutz J."/>
            <person name="Symeonidi A."/>
            <person name="Elias M."/>
            <person name="Eveleigh R.J."/>
            <person name="Herman E.K."/>
            <person name="Klute M.J."/>
            <person name="Nakayama T."/>
            <person name="Obornik M."/>
            <person name="Reyes-Prieto A."/>
            <person name="Armbrust E.V."/>
            <person name="Aves S.J."/>
            <person name="Beiko R.G."/>
            <person name="Coutinho P."/>
            <person name="Dacks J.B."/>
            <person name="Durnford D.G."/>
            <person name="Fast N.M."/>
            <person name="Green B.R."/>
            <person name="Grisdale C."/>
            <person name="Hempe F."/>
            <person name="Henrissat B."/>
            <person name="Hoppner M.P."/>
            <person name="Ishida K.-I."/>
            <person name="Kim E."/>
            <person name="Koreny L."/>
            <person name="Kroth P.G."/>
            <person name="Liu Y."/>
            <person name="Malik S.-B."/>
            <person name="Maier U.G."/>
            <person name="McRose D."/>
            <person name="Mock T."/>
            <person name="Neilson J.A."/>
            <person name="Onodera N.T."/>
            <person name="Poole A.M."/>
            <person name="Pritham E.J."/>
            <person name="Richards T.A."/>
            <person name="Rocap G."/>
            <person name="Roy S.W."/>
            <person name="Sarai C."/>
            <person name="Schaack S."/>
            <person name="Shirato S."/>
            <person name="Slamovits C.H."/>
            <person name="Spencer D.F."/>
            <person name="Suzuki S."/>
            <person name="Worden A.Z."/>
            <person name="Zauner S."/>
            <person name="Barry K."/>
            <person name="Bell C."/>
            <person name="Bharti A.K."/>
            <person name="Crow J.A."/>
            <person name="Grimwood J."/>
            <person name="Kramer R."/>
            <person name="Lindquist E."/>
            <person name="Lucas S."/>
            <person name="Salamov A."/>
            <person name="McFadden G.I."/>
            <person name="Lane C.E."/>
            <person name="Keeling P.J."/>
            <person name="Gray M.W."/>
            <person name="Grigoriev I.V."/>
            <person name="Archibald J.M."/>
        </authorList>
    </citation>
    <scope>NUCLEOTIDE SEQUENCE</scope>
    <source>
        <strain evidence="4">CCMP2712</strain>
    </source>
</reference>
<protein>
    <submittedName>
        <fullName evidence="2 3">Uncharacterized protein</fullName>
    </submittedName>
</protein>
<reference evidence="3" key="3">
    <citation type="submission" date="2016-03" db="UniProtKB">
        <authorList>
            <consortium name="EnsemblProtists"/>
        </authorList>
    </citation>
    <scope>IDENTIFICATION</scope>
</reference>
<dbReference type="KEGG" id="gtt:GUITHDRAFT_145016"/>
<dbReference type="RefSeq" id="XP_005824439.1">
    <property type="nucleotide sequence ID" value="XM_005824382.1"/>
</dbReference>
<sequence>MRQEEMLGFADVSNGRSYNESLLDGVGAGTDLMRTSIQPASFLSNQEVGPAVLQLQVQLEEQRINLQRSNMFAQLYDIKRALLQVDLNEMPDDEFEEKYNEMQKLLAQLEALSRDPASVREEKNKIIQSFKNHCDDVEYRRRHGLRVTPSSSRISSRFSPSGSVSTTLTPPRNSLSASKQSERSSSIRLDDAFRAAASDASTNQQQSACKSKTARVGPVAGTQSSPARSDVMRHEDGNGDQTQSTGSSRGLSGSDGLLSDQVGSSQCQIPDSSVAASVEEEVVAVGYEEEYSPPKTRDSNKRVRWPKEAMISRKDSKLDKSFPPRLTIREQLTNERLIASFVFYHQNKHLSFPKKTEKEQIDQFHSWSRYIQTEKLSSVKRVSPHEMMGNMHFHNKMAACYKYPELSSLVEVSRPDVPLQLS</sequence>
<dbReference type="HOGENOM" id="CLU_651264_0_0_1"/>
<evidence type="ECO:0000256" key="1">
    <source>
        <dbReference type="SAM" id="MobiDB-lite"/>
    </source>
</evidence>
<dbReference type="EMBL" id="JH993059">
    <property type="protein sequence ID" value="EKX37459.1"/>
    <property type="molecule type" value="Genomic_DNA"/>
</dbReference>
<proteinExistence type="predicted"/>
<evidence type="ECO:0000313" key="2">
    <source>
        <dbReference type="EMBL" id="EKX37459.1"/>
    </source>
</evidence>
<dbReference type="AlphaFoldDB" id="L1INJ0"/>
<evidence type="ECO:0000313" key="4">
    <source>
        <dbReference type="Proteomes" id="UP000011087"/>
    </source>
</evidence>
<dbReference type="EnsemblProtists" id="EKX37459">
    <property type="protein sequence ID" value="EKX37459"/>
    <property type="gene ID" value="GUITHDRAFT_145016"/>
</dbReference>
<name>L1INJ0_GUITC</name>
<accession>L1INJ0</accession>
<feature type="compositionally biased region" description="Low complexity" evidence="1">
    <location>
        <begin position="241"/>
        <end position="265"/>
    </location>
</feature>
<reference evidence="2 4" key="1">
    <citation type="journal article" date="2012" name="Nature">
        <title>Algal genomes reveal evolutionary mosaicism and the fate of nucleomorphs.</title>
        <authorList>
            <consortium name="DOE Joint Genome Institute"/>
            <person name="Curtis B.A."/>
            <person name="Tanifuji G."/>
            <person name="Burki F."/>
            <person name="Gruber A."/>
            <person name="Irimia M."/>
            <person name="Maruyama S."/>
            <person name="Arias M.C."/>
            <person name="Ball S.G."/>
            <person name="Gile G.H."/>
            <person name="Hirakawa Y."/>
            <person name="Hopkins J.F."/>
            <person name="Kuo A."/>
            <person name="Rensing S.A."/>
            <person name="Schmutz J."/>
            <person name="Symeonidi A."/>
            <person name="Elias M."/>
            <person name="Eveleigh R.J."/>
            <person name="Herman E.K."/>
            <person name="Klute M.J."/>
            <person name="Nakayama T."/>
            <person name="Obornik M."/>
            <person name="Reyes-Prieto A."/>
            <person name="Armbrust E.V."/>
            <person name="Aves S.J."/>
            <person name="Beiko R.G."/>
            <person name="Coutinho P."/>
            <person name="Dacks J.B."/>
            <person name="Durnford D.G."/>
            <person name="Fast N.M."/>
            <person name="Green B.R."/>
            <person name="Grisdale C.J."/>
            <person name="Hempel F."/>
            <person name="Henrissat B."/>
            <person name="Hoppner M.P."/>
            <person name="Ishida K."/>
            <person name="Kim E."/>
            <person name="Koreny L."/>
            <person name="Kroth P.G."/>
            <person name="Liu Y."/>
            <person name="Malik S.B."/>
            <person name="Maier U.G."/>
            <person name="McRose D."/>
            <person name="Mock T."/>
            <person name="Neilson J.A."/>
            <person name="Onodera N.T."/>
            <person name="Poole A.M."/>
            <person name="Pritham E.J."/>
            <person name="Richards T.A."/>
            <person name="Rocap G."/>
            <person name="Roy S.W."/>
            <person name="Sarai C."/>
            <person name="Schaack S."/>
            <person name="Shirato S."/>
            <person name="Slamovits C.H."/>
            <person name="Spencer D.F."/>
            <person name="Suzuki S."/>
            <person name="Worden A.Z."/>
            <person name="Zauner S."/>
            <person name="Barry K."/>
            <person name="Bell C."/>
            <person name="Bharti A.K."/>
            <person name="Crow J.A."/>
            <person name="Grimwood J."/>
            <person name="Kramer R."/>
            <person name="Lindquist E."/>
            <person name="Lucas S."/>
            <person name="Salamov A."/>
            <person name="McFadden G.I."/>
            <person name="Lane C.E."/>
            <person name="Keeling P.J."/>
            <person name="Gray M.W."/>
            <person name="Grigoriev I.V."/>
            <person name="Archibald J.M."/>
        </authorList>
    </citation>
    <scope>NUCLEOTIDE SEQUENCE</scope>
    <source>
        <strain evidence="2 4">CCMP2712</strain>
    </source>
</reference>
<feature type="compositionally biased region" description="Polar residues" evidence="1">
    <location>
        <begin position="168"/>
        <end position="187"/>
    </location>
</feature>